<evidence type="ECO:0000313" key="1">
    <source>
        <dbReference type="EMBL" id="EGO57529.1"/>
    </source>
</evidence>
<name>F8ML54_NEUT8</name>
<accession>F8ML54</accession>
<dbReference type="GeneID" id="20822474"/>
<dbReference type="Proteomes" id="UP000008065">
    <property type="component" value="Unassembled WGS sequence"/>
</dbReference>
<keyword evidence="2" id="KW-1185">Reference proteome</keyword>
<sequence>MLSQSAQPYQSLMGSQFRRAYVLEMLREKVGAFEVLHGGKHAHIASRRRRRRRHGRQRVSLLHVVADGLAFTLSNEVVLLRHDGRSPQVLVDHQPDFNREADEGRMLRLSFYWKSEREKGERSLVGERGPRDPTTRKDSKAFITCSAVPTGVSSSSVWLAETCGISAV</sequence>
<gene>
    <name evidence="1" type="ORF">NEUTE1DRAFT_109762</name>
</gene>
<dbReference type="RefSeq" id="XP_009850636.1">
    <property type="nucleotide sequence ID" value="XM_009852334.1"/>
</dbReference>
<reference evidence="2" key="1">
    <citation type="journal article" date="2011" name="Genetics">
        <title>Massive changes in genome architecture accompany the transition to self-fertility in the filamentous fungus Neurospora tetrasperma.</title>
        <authorList>
            <person name="Ellison C.E."/>
            <person name="Stajich J.E."/>
            <person name="Jacobson D.J."/>
            <person name="Natvig D.O."/>
            <person name="Lapidus A."/>
            <person name="Foster B."/>
            <person name="Aerts A."/>
            <person name="Riley R."/>
            <person name="Lindquist E.A."/>
            <person name="Grigoriev I.V."/>
            <person name="Taylor J.W."/>
        </authorList>
    </citation>
    <scope>NUCLEOTIDE SEQUENCE [LARGE SCALE GENOMIC DNA]</scope>
    <source>
        <strain evidence="2">FGSC 2508 / P0657</strain>
    </source>
</reference>
<dbReference type="HOGENOM" id="CLU_1586952_0_0_1"/>
<dbReference type="EMBL" id="GL891304">
    <property type="protein sequence ID" value="EGO57529.1"/>
    <property type="molecule type" value="Genomic_DNA"/>
</dbReference>
<protein>
    <submittedName>
        <fullName evidence="1">Uncharacterized protein</fullName>
    </submittedName>
</protein>
<organism evidence="1 2">
    <name type="scientific">Neurospora tetrasperma (strain FGSC 2508 / ATCC MYA-4615 / P0657)</name>
    <dbReference type="NCBI Taxonomy" id="510951"/>
    <lineage>
        <taxon>Eukaryota</taxon>
        <taxon>Fungi</taxon>
        <taxon>Dikarya</taxon>
        <taxon>Ascomycota</taxon>
        <taxon>Pezizomycotina</taxon>
        <taxon>Sordariomycetes</taxon>
        <taxon>Sordariomycetidae</taxon>
        <taxon>Sordariales</taxon>
        <taxon>Sordariaceae</taxon>
        <taxon>Neurospora</taxon>
    </lineage>
</organism>
<dbReference type="VEuPathDB" id="FungiDB:NEUTE1DRAFT_109762"/>
<dbReference type="AlphaFoldDB" id="F8ML54"/>
<dbReference type="KEGG" id="nte:NEUTE1DRAFT109762"/>
<evidence type="ECO:0000313" key="2">
    <source>
        <dbReference type="Proteomes" id="UP000008065"/>
    </source>
</evidence>
<proteinExistence type="predicted"/>